<comment type="caution">
    <text evidence="6">The sequence shown here is derived from an EMBL/GenBank/DDBJ whole genome shotgun (WGS) entry which is preliminary data.</text>
</comment>
<dbReference type="AlphaFoldDB" id="A0A1U7LGV9"/>
<dbReference type="OrthoDB" id="5362292at2759"/>
<dbReference type="PROSITE" id="PS50222">
    <property type="entry name" value="EF_HAND_2"/>
    <property type="match status" value="1"/>
</dbReference>
<feature type="region of interest" description="Disordered" evidence="3">
    <location>
        <begin position="469"/>
        <end position="503"/>
    </location>
</feature>
<keyword evidence="4" id="KW-0812">Transmembrane</keyword>
<dbReference type="Gene3D" id="1.10.287.1490">
    <property type="match status" value="1"/>
</dbReference>
<keyword evidence="2" id="KW-0175">Coiled coil</keyword>
<gene>
    <name evidence="6" type="ORF">NEOLI_002136</name>
</gene>
<protein>
    <submittedName>
        <fullName evidence="6">Karyogamy meiotic segregation protein 2</fullName>
    </submittedName>
</protein>
<feature type="compositionally biased region" description="Polar residues" evidence="3">
    <location>
        <begin position="172"/>
        <end position="183"/>
    </location>
</feature>
<organism evidence="6 7">
    <name type="scientific">Neolecta irregularis (strain DAH-3)</name>
    <dbReference type="NCBI Taxonomy" id="1198029"/>
    <lineage>
        <taxon>Eukaryota</taxon>
        <taxon>Fungi</taxon>
        <taxon>Dikarya</taxon>
        <taxon>Ascomycota</taxon>
        <taxon>Taphrinomycotina</taxon>
        <taxon>Neolectales</taxon>
        <taxon>Neolectaceae</taxon>
        <taxon>Neolecta</taxon>
    </lineage>
</organism>
<keyword evidence="1" id="KW-0106">Calcium</keyword>
<sequence>LLQALIGNALLTLSLPHHHHSHSAHSSTFHSTSVPLDASNPYLLEECSCCSKSTPMSFGGYNPLDSYNSPPRRASTPVSKQDDVAAIFAKFDPNNTGKISLQDFLDFIDELEIVRDAPILNEYARTQAQDFVRGGLGEEVGIGDIRNLIRELGGGELDAPTEKVTTPQKNIFESSPLKNSPMSLGTARPRSGMMSQIPRKPKGRNQTSATIGIVGDEGIEGFSAIQLPGYDPSTPQFHRQDSSPIGHSTPLHMPSSPPIKSPDYYNDLAKRLKESERQNQILMSSQESRIHELEAQVDQLEWEIKERKRELTEGKAKERQLGLSVSRLEGEIVEATRDAGRWKDKYNVAKNRVDEQVGDIQKVQDFLAKKEEEIRQLQSRYESLQDELQDAQNDARVLRQRISHLEDENSRIPSLQTDLREQKTRFRDLEDENKKLRNDLEEMKAGSFRGLRHYKSVAGLPTDLASELRAQGSGDDDGSDEEITTETVTRTARRRRNKSEEKKTMIDCSIQVQPETSVADTQCDPLLKLDSEDLAKELDIQKNIIDSLVRKKLAAKRKRKSASSSPVPPESDRVTLALMMYSLTLLVIAFGLTVLWTRWREQRIYAFMNEHTQYHHGRWRGRRWWEGGPRWIECLGWLVDGVAGVPT</sequence>
<dbReference type="GO" id="GO:0005509">
    <property type="term" value="F:calcium ion binding"/>
    <property type="evidence" value="ECO:0007669"/>
    <property type="project" value="InterPro"/>
</dbReference>
<evidence type="ECO:0000256" key="4">
    <source>
        <dbReference type="SAM" id="Phobius"/>
    </source>
</evidence>
<dbReference type="InterPro" id="IPR018247">
    <property type="entry name" value="EF_Hand_1_Ca_BS"/>
</dbReference>
<evidence type="ECO:0000256" key="2">
    <source>
        <dbReference type="SAM" id="Coils"/>
    </source>
</evidence>
<dbReference type="SMART" id="SM00054">
    <property type="entry name" value="EFh"/>
    <property type="match status" value="1"/>
</dbReference>
<dbReference type="Proteomes" id="UP000186594">
    <property type="component" value="Unassembled WGS sequence"/>
</dbReference>
<proteinExistence type="predicted"/>
<dbReference type="SUPFAM" id="SSF57997">
    <property type="entry name" value="Tropomyosin"/>
    <property type="match status" value="1"/>
</dbReference>
<dbReference type="InterPro" id="IPR011992">
    <property type="entry name" value="EF-hand-dom_pair"/>
</dbReference>
<feature type="compositionally biased region" description="Polar residues" evidence="3">
    <location>
        <begin position="233"/>
        <end position="246"/>
    </location>
</feature>
<evidence type="ECO:0000313" key="7">
    <source>
        <dbReference type="Proteomes" id="UP000186594"/>
    </source>
</evidence>
<dbReference type="EMBL" id="LXFE01004296">
    <property type="protein sequence ID" value="OLL21761.1"/>
    <property type="molecule type" value="Genomic_DNA"/>
</dbReference>
<feature type="non-terminal residue" evidence="6">
    <location>
        <position position="1"/>
    </location>
</feature>
<keyword evidence="7" id="KW-1185">Reference proteome</keyword>
<feature type="compositionally biased region" description="Acidic residues" evidence="3">
    <location>
        <begin position="474"/>
        <end position="484"/>
    </location>
</feature>
<name>A0A1U7LGV9_NEOID</name>
<feature type="region of interest" description="Disordered" evidence="3">
    <location>
        <begin position="172"/>
        <end position="207"/>
    </location>
</feature>
<dbReference type="OMA" id="WINCLEW"/>
<accession>A0A1U7LGV9</accession>
<dbReference type="STRING" id="1198029.A0A1U7LGV9"/>
<dbReference type="PROSITE" id="PS00018">
    <property type="entry name" value="EF_HAND_1"/>
    <property type="match status" value="1"/>
</dbReference>
<evidence type="ECO:0000256" key="3">
    <source>
        <dbReference type="SAM" id="MobiDB-lite"/>
    </source>
</evidence>
<feature type="coiled-coil region" evidence="2">
    <location>
        <begin position="360"/>
        <end position="446"/>
    </location>
</feature>
<feature type="domain" description="EF-hand" evidence="5">
    <location>
        <begin position="79"/>
        <end position="114"/>
    </location>
</feature>
<keyword evidence="4" id="KW-0472">Membrane</keyword>
<evidence type="ECO:0000256" key="1">
    <source>
        <dbReference type="ARBA" id="ARBA00022837"/>
    </source>
</evidence>
<dbReference type="InterPro" id="IPR002048">
    <property type="entry name" value="EF_hand_dom"/>
</dbReference>
<keyword evidence="4" id="KW-1133">Transmembrane helix</keyword>
<feature type="transmembrane region" description="Helical" evidence="4">
    <location>
        <begin position="574"/>
        <end position="596"/>
    </location>
</feature>
<reference evidence="6 7" key="1">
    <citation type="submission" date="2016-04" db="EMBL/GenBank/DDBJ databases">
        <title>Evolutionary innovation and constraint leading to complex multicellularity in the Ascomycota.</title>
        <authorList>
            <person name="Cisse O."/>
            <person name="Nguyen A."/>
            <person name="Hewitt D.A."/>
            <person name="Jedd G."/>
            <person name="Stajich J.E."/>
        </authorList>
    </citation>
    <scope>NUCLEOTIDE SEQUENCE [LARGE SCALE GENOMIC DNA]</scope>
    <source>
        <strain evidence="6 7">DAH-3</strain>
    </source>
</reference>
<feature type="region of interest" description="Disordered" evidence="3">
    <location>
        <begin position="228"/>
        <end position="264"/>
    </location>
</feature>
<evidence type="ECO:0000259" key="5">
    <source>
        <dbReference type="PROSITE" id="PS50222"/>
    </source>
</evidence>
<feature type="coiled-coil region" evidence="2">
    <location>
        <begin position="265"/>
        <end position="317"/>
    </location>
</feature>
<dbReference type="SUPFAM" id="SSF47473">
    <property type="entry name" value="EF-hand"/>
    <property type="match status" value="1"/>
</dbReference>
<evidence type="ECO:0000313" key="6">
    <source>
        <dbReference type="EMBL" id="OLL21761.1"/>
    </source>
</evidence>